<dbReference type="InterPro" id="IPR016174">
    <property type="entry name" value="Di-haem_cyt_TM"/>
</dbReference>
<dbReference type="EMBL" id="JASGBI010000001">
    <property type="protein sequence ID" value="MDI9238246.1"/>
    <property type="molecule type" value="Genomic_DNA"/>
</dbReference>
<protein>
    <submittedName>
        <fullName evidence="15">Cytochrome b</fullName>
    </submittedName>
</protein>
<feature type="transmembrane region" description="Helical" evidence="13">
    <location>
        <begin position="12"/>
        <end position="30"/>
    </location>
</feature>
<keyword evidence="3" id="KW-0813">Transport</keyword>
<gene>
    <name evidence="15" type="ORF">QLQ15_04890</name>
</gene>
<name>A0ABT6XDW6_9GAMM</name>
<reference evidence="15 16" key="1">
    <citation type="submission" date="2023-05" db="EMBL/GenBank/DDBJ databases">
        <title>Lysobacter sp. strain LF1 Genome sequencing and assembly.</title>
        <authorList>
            <person name="Jung Y."/>
        </authorList>
    </citation>
    <scope>NUCLEOTIDE SEQUENCE [LARGE SCALE GENOMIC DNA]</scope>
    <source>
        <strain evidence="15 16">LF1</strain>
    </source>
</reference>
<evidence type="ECO:0000256" key="3">
    <source>
        <dbReference type="ARBA" id="ARBA00022448"/>
    </source>
</evidence>
<dbReference type="PANTHER" id="PTHR30529">
    <property type="entry name" value="CYTOCHROME B561"/>
    <property type="match status" value="1"/>
</dbReference>
<keyword evidence="9 13" id="KW-1133">Transmembrane helix</keyword>
<evidence type="ECO:0000256" key="10">
    <source>
        <dbReference type="ARBA" id="ARBA00023004"/>
    </source>
</evidence>
<dbReference type="Pfam" id="PF01292">
    <property type="entry name" value="Ni_hydr_CYTB"/>
    <property type="match status" value="1"/>
</dbReference>
<evidence type="ECO:0000256" key="5">
    <source>
        <dbReference type="ARBA" id="ARBA00022617"/>
    </source>
</evidence>
<evidence type="ECO:0000256" key="9">
    <source>
        <dbReference type="ARBA" id="ARBA00022989"/>
    </source>
</evidence>
<dbReference type="Gene3D" id="1.20.950.20">
    <property type="entry name" value="Transmembrane di-heme cytochromes, Chain C"/>
    <property type="match status" value="1"/>
</dbReference>
<evidence type="ECO:0000256" key="1">
    <source>
        <dbReference type="ARBA" id="ARBA00001970"/>
    </source>
</evidence>
<accession>A0ABT6XDW6</accession>
<dbReference type="InterPro" id="IPR052168">
    <property type="entry name" value="Cytochrome_b561_oxidase"/>
</dbReference>
<evidence type="ECO:0000256" key="13">
    <source>
        <dbReference type="SAM" id="Phobius"/>
    </source>
</evidence>
<evidence type="ECO:0000256" key="12">
    <source>
        <dbReference type="ARBA" id="ARBA00037975"/>
    </source>
</evidence>
<keyword evidence="10" id="KW-0408">Iron</keyword>
<evidence type="ECO:0000256" key="2">
    <source>
        <dbReference type="ARBA" id="ARBA00004651"/>
    </source>
</evidence>
<keyword evidence="6 13" id="KW-0812">Transmembrane</keyword>
<dbReference type="PANTHER" id="PTHR30529:SF3">
    <property type="entry name" value="CYTOCHROME B561 HOMOLOG 1"/>
    <property type="match status" value="1"/>
</dbReference>
<keyword evidence="16" id="KW-1185">Reference proteome</keyword>
<evidence type="ECO:0000256" key="11">
    <source>
        <dbReference type="ARBA" id="ARBA00023136"/>
    </source>
</evidence>
<evidence type="ECO:0000256" key="7">
    <source>
        <dbReference type="ARBA" id="ARBA00022723"/>
    </source>
</evidence>
<feature type="transmembrane region" description="Helical" evidence="13">
    <location>
        <begin position="50"/>
        <end position="67"/>
    </location>
</feature>
<sequence>MFSKVRRYAPGLRRLHWLMALLILAVYLAVEQRGLFARGTPARAAMMQTHFWLGLSVLALVVWRIVLRVRHGVPAIHPPLPLWQALPAGLLHLALYAFLIAMPVLGLLTAWTDGKTLYVPFSQIAVPALLSPDPALAERLEDLHGAIGEFFYWVIGLHVLAALYHHYVRGDDTLRRMV</sequence>
<feature type="transmembrane region" description="Helical" evidence="13">
    <location>
        <begin position="150"/>
        <end position="168"/>
    </location>
</feature>
<dbReference type="InterPro" id="IPR011577">
    <property type="entry name" value="Cyt_b561_bac/Ni-Hgenase"/>
</dbReference>
<comment type="subcellular location">
    <subcellularLocation>
        <location evidence="2">Cell membrane</location>
        <topology evidence="2">Multi-pass membrane protein</topology>
    </subcellularLocation>
</comment>
<evidence type="ECO:0000256" key="6">
    <source>
        <dbReference type="ARBA" id="ARBA00022692"/>
    </source>
</evidence>
<keyword evidence="4" id="KW-1003">Cell membrane</keyword>
<feature type="transmembrane region" description="Helical" evidence="13">
    <location>
        <begin position="88"/>
        <end position="111"/>
    </location>
</feature>
<evidence type="ECO:0000256" key="4">
    <source>
        <dbReference type="ARBA" id="ARBA00022475"/>
    </source>
</evidence>
<comment type="cofactor">
    <cofactor evidence="1">
        <name>heme b</name>
        <dbReference type="ChEBI" id="CHEBI:60344"/>
    </cofactor>
</comment>
<keyword evidence="8" id="KW-0249">Electron transport</keyword>
<keyword evidence="11 13" id="KW-0472">Membrane</keyword>
<proteinExistence type="inferred from homology"/>
<dbReference type="Proteomes" id="UP001321580">
    <property type="component" value="Unassembled WGS sequence"/>
</dbReference>
<feature type="domain" description="Cytochrome b561 bacterial/Ni-hydrogenase" evidence="14">
    <location>
        <begin position="7"/>
        <end position="178"/>
    </location>
</feature>
<evidence type="ECO:0000256" key="8">
    <source>
        <dbReference type="ARBA" id="ARBA00022982"/>
    </source>
</evidence>
<dbReference type="RefSeq" id="WP_283211722.1">
    <property type="nucleotide sequence ID" value="NZ_JASGBI010000001.1"/>
</dbReference>
<organism evidence="15 16">
    <name type="scientific">Lysobacter stagni</name>
    <dbReference type="NCBI Taxonomy" id="3045172"/>
    <lineage>
        <taxon>Bacteria</taxon>
        <taxon>Pseudomonadati</taxon>
        <taxon>Pseudomonadota</taxon>
        <taxon>Gammaproteobacteria</taxon>
        <taxon>Lysobacterales</taxon>
        <taxon>Lysobacteraceae</taxon>
        <taxon>Lysobacter</taxon>
    </lineage>
</organism>
<keyword evidence="7" id="KW-0479">Metal-binding</keyword>
<evidence type="ECO:0000259" key="14">
    <source>
        <dbReference type="Pfam" id="PF01292"/>
    </source>
</evidence>
<evidence type="ECO:0000313" key="15">
    <source>
        <dbReference type="EMBL" id="MDI9238246.1"/>
    </source>
</evidence>
<dbReference type="SUPFAM" id="SSF81342">
    <property type="entry name" value="Transmembrane di-heme cytochromes"/>
    <property type="match status" value="1"/>
</dbReference>
<keyword evidence="5" id="KW-0349">Heme</keyword>
<comment type="similarity">
    <text evidence="12">Belongs to the cytochrome b561 family.</text>
</comment>
<comment type="caution">
    <text evidence="15">The sequence shown here is derived from an EMBL/GenBank/DDBJ whole genome shotgun (WGS) entry which is preliminary data.</text>
</comment>
<evidence type="ECO:0000313" key="16">
    <source>
        <dbReference type="Proteomes" id="UP001321580"/>
    </source>
</evidence>